<organism evidence="1 2">
    <name type="scientific">Nakamurella endophytica</name>
    <dbReference type="NCBI Taxonomy" id="1748367"/>
    <lineage>
        <taxon>Bacteria</taxon>
        <taxon>Bacillati</taxon>
        <taxon>Actinomycetota</taxon>
        <taxon>Actinomycetes</taxon>
        <taxon>Nakamurellales</taxon>
        <taxon>Nakamurellaceae</taxon>
        <taxon>Nakamurella</taxon>
    </lineage>
</organism>
<dbReference type="EMBL" id="BMNA01000003">
    <property type="protein sequence ID" value="GGL97288.1"/>
    <property type="molecule type" value="Genomic_DNA"/>
</dbReference>
<dbReference type="PANTHER" id="PTHR31902:SF22">
    <property type="entry name" value="SLL1203 PROTEIN"/>
    <property type="match status" value="1"/>
</dbReference>
<proteinExistence type="predicted"/>
<keyword evidence="2" id="KW-1185">Reference proteome</keyword>
<evidence type="ECO:0000313" key="2">
    <source>
        <dbReference type="Proteomes" id="UP000655208"/>
    </source>
</evidence>
<dbReference type="Proteomes" id="UP000655208">
    <property type="component" value="Unassembled WGS sequence"/>
</dbReference>
<dbReference type="InterPro" id="IPR036249">
    <property type="entry name" value="Thioredoxin-like_sf"/>
</dbReference>
<name>A0A917SUM1_9ACTN</name>
<evidence type="ECO:0000313" key="1">
    <source>
        <dbReference type="EMBL" id="GGL97288.1"/>
    </source>
</evidence>
<dbReference type="InterPro" id="IPR009737">
    <property type="entry name" value="Aim32/Apd1-like"/>
</dbReference>
<comment type="caution">
    <text evidence="1">The sequence shown here is derived from an EMBL/GenBank/DDBJ whole genome shotgun (WGS) entry which is preliminary data.</text>
</comment>
<reference evidence="1" key="2">
    <citation type="submission" date="2020-09" db="EMBL/GenBank/DDBJ databases">
        <authorList>
            <person name="Sun Q."/>
            <person name="Zhou Y."/>
        </authorList>
    </citation>
    <scope>NUCLEOTIDE SEQUENCE</scope>
    <source>
        <strain evidence="1">CGMCC 4.7308</strain>
    </source>
</reference>
<dbReference type="CDD" id="cd03062">
    <property type="entry name" value="TRX_Fd_Sucrase"/>
    <property type="match status" value="1"/>
</dbReference>
<accession>A0A917SUM1</accession>
<gene>
    <name evidence="1" type="ORF">GCM10011594_16240</name>
</gene>
<dbReference type="SUPFAM" id="SSF52833">
    <property type="entry name" value="Thioredoxin-like"/>
    <property type="match status" value="1"/>
</dbReference>
<dbReference type="Pfam" id="PF06999">
    <property type="entry name" value="Suc_Fer-like"/>
    <property type="match status" value="1"/>
</dbReference>
<sequence length="312" mass="33920">MTEQQHRSHPVPKETLARCSVRAERRADPMLGTAFPAARLLLVEQPGPWGRDGLLRSRFDPGVAREVVQRAERLGVRVLAIRRPGRPVGERRRWAVADCRPGREQMVWGSFAEDAELLELSLDRPPGVPLTDPAASVFLVCTHGSHDACCALRGRPVAAALAGLRPDRVWECSHVGGDRFAANVLVLPSGLLYGTVHTTEATDLVAATERGEVLAAPLRGKVGLSPESQAALAHVQRQWAGTADGYRVLSSVRTGPASARVRIEHRGVVPARLLDVDVRWHRSEVHRLTCQMTSPATVLVYEPVGMVEVSAA</sequence>
<protein>
    <submittedName>
        <fullName evidence="1">Sucrase ferredoxin</fullName>
    </submittedName>
</protein>
<dbReference type="PANTHER" id="PTHR31902">
    <property type="entry name" value="ACTIN PATCHES DISTAL PROTEIN 1"/>
    <property type="match status" value="1"/>
</dbReference>
<reference evidence="1" key="1">
    <citation type="journal article" date="2014" name="Int. J. Syst. Evol. Microbiol.">
        <title>Complete genome sequence of Corynebacterium casei LMG S-19264T (=DSM 44701T), isolated from a smear-ripened cheese.</title>
        <authorList>
            <consortium name="US DOE Joint Genome Institute (JGI-PGF)"/>
            <person name="Walter F."/>
            <person name="Albersmeier A."/>
            <person name="Kalinowski J."/>
            <person name="Ruckert C."/>
        </authorList>
    </citation>
    <scope>NUCLEOTIDE SEQUENCE</scope>
    <source>
        <strain evidence="1">CGMCC 4.7308</strain>
    </source>
</reference>
<dbReference type="AlphaFoldDB" id="A0A917SUM1"/>